<dbReference type="SMART" id="SM00320">
    <property type="entry name" value="WD40"/>
    <property type="match status" value="13"/>
</dbReference>
<dbReference type="EMBL" id="CP059663">
    <property type="protein sequence ID" value="QRW20591.1"/>
    <property type="molecule type" value="Genomic_DNA"/>
</dbReference>
<feature type="domain" description="NACHT" evidence="4">
    <location>
        <begin position="219"/>
        <end position="364"/>
    </location>
</feature>
<gene>
    <name evidence="5" type="ORF">RhiXN_05580</name>
</gene>
<evidence type="ECO:0000313" key="6">
    <source>
        <dbReference type="Proteomes" id="UP000650533"/>
    </source>
</evidence>
<proteinExistence type="predicted"/>
<organism evidence="5 6">
    <name type="scientific">Rhizoctonia solani</name>
    <dbReference type="NCBI Taxonomy" id="456999"/>
    <lineage>
        <taxon>Eukaryota</taxon>
        <taxon>Fungi</taxon>
        <taxon>Dikarya</taxon>
        <taxon>Basidiomycota</taxon>
        <taxon>Agaricomycotina</taxon>
        <taxon>Agaricomycetes</taxon>
        <taxon>Cantharellales</taxon>
        <taxon>Ceratobasidiaceae</taxon>
        <taxon>Rhizoctonia</taxon>
    </lineage>
</organism>
<evidence type="ECO:0000313" key="5">
    <source>
        <dbReference type="EMBL" id="QRW20591.1"/>
    </source>
</evidence>
<feature type="repeat" description="WD" evidence="3">
    <location>
        <begin position="887"/>
        <end position="928"/>
    </location>
</feature>
<protein>
    <submittedName>
        <fullName evidence="5">Peptidase C14</fullName>
    </submittedName>
</protein>
<dbReference type="CDD" id="cd21037">
    <property type="entry name" value="MLKL_NTD"/>
    <property type="match status" value="1"/>
</dbReference>
<feature type="repeat" description="WD" evidence="3">
    <location>
        <begin position="943"/>
        <end position="970"/>
    </location>
</feature>
<dbReference type="PRINTS" id="PR00320">
    <property type="entry name" value="GPROTEINBRPT"/>
</dbReference>
<dbReference type="SUPFAM" id="SSF50998">
    <property type="entry name" value="Quinoprotein alcohol dehydrogenase-like"/>
    <property type="match status" value="1"/>
</dbReference>
<dbReference type="PROSITE" id="PS50082">
    <property type="entry name" value="WD_REPEATS_2"/>
    <property type="match status" value="11"/>
</dbReference>
<feature type="repeat" description="WD" evidence="3">
    <location>
        <begin position="1015"/>
        <end position="1056"/>
    </location>
</feature>
<feature type="repeat" description="WD" evidence="3">
    <location>
        <begin position="801"/>
        <end position="842"/>
    </location>
</feature>
<dbReference type="SUPFAM" id="SSF52540">
    <property type="entry name" value="P-loop containing nucleoside triphosphate hydrolases"/>
    <property type="match status" value="1"/>
</dbReference>
<evidence type="ECO:0000256" key="1">
    <source>
        <dbReference type="ARBA" id="ARBA00022574"/>
    </source>
</evidence>
<dbReference type="PROSITE" id="PS00678">
    <property type="entry name" value="WD_REPEATS_1"/>
    <property type="match status" value="7"/>
</dbReference>
<dbReference type="InterPro" id="IPR001680">
    <property type="entry name" value="WD40_rpt"/>
</dbReference>
<feature type="repeat" description="WD" evidence="3">
    <location>
        <begin position="1320"/>
        <end position="1354"/>
    </location>
</feature>
<dbReference type="InterPro" id="IPR056884">
    <property type="entry name" value="NPHP3-like_N"/>
</dbReference>
<dbReference type="InterPro" id="IPR020472">
    <property type="entry name" value="WD40_PAC1"/>
</dbReference>
<dbReference type="Proteomes" id="UP000650533">
    <property type="component" value="Chromosome 6"/>
</dbReference>
<evidence type="ECO:0000256" key="3">
    <source>
        <dbReference type="PROSITE-ProRule" id="PRU00221"/>
    </source>
</evidence>
<dbReference type="Pfam" id="PF24883">
    <property type="entry name" value="NPHP3_N"/>
    <property type="match status" value="1"/>
</dbReference>
<sequence length="1447" mass="158619">MKSNDNSRPSSAIGFHPGVTEKPSGAWAAIRALLTTLESSTDAFGPLKSAISGLKGLMDIYEDACKEREGYNELGIRLKEILQDLADHIEQPTGLVMTKSVKRIRDEIVEEAKRVANKQANKTGRRLIDAMEESDGIMECYRRIDGHLRRITLNASMGALEAIKEHTLESRMNRMSPHTSATYNSAESLDVQRGSCTSGTREAQLKELMEWANMPDTGKTCWMNGMAGTGKTTIAYTVCSKLDKSNRLGASFFCSRAIAECRQVKHIIPSIAYQLAKFSRPFRRALADVLEEDCDTHTQALNVQYQKLIIDPLKAVEKSLPEDFIVVVDALDECESLTAVEQILELLLSTTHTLPIRFLISSRPEREITERMTGRSNGQDEARLVLHNLDSNMVKTDIGTYMRKELKGIALEDSELTSIIERCGVLFIYAATICRYIKSANKMKTLKKAVRVIIDSGSVPMEKGDELMIDELYKTILDNAFKGSELNEANRRTMRDVLEMAVCATEPMSLDAMASLLQLDSAEQVEALLGPLRSVLNVTKKAKLVTALHASFPDFILSQGRSGNYYCNPNTRHATIAEACLRLIDGAEPKFNICALPSSFLLDSQVKDLNRRIAQSISPGLVYACRYWTTHLSLSEHTNSLIGLIDGFFHSRLLLWMEVMNLTKNVRYATSIIQSAEKWCTERNIPEHITKLVHDASQFVSIYANHPVSQSTPHIYASMLPFWPRSRPLSAAYMPRVSGLVQPTGAAIDRRRLALIATWKVSTQSVKSMSLSRDGRRLVAPTADSIEVYDTTTGESVVSLAEERTKGVDCVAMSPDGSKVAFSSHGGTSYVWDIANGGAVTQLLPDGVSGGRSLAFSPDWSRVACRLANGGVCICALGQDVSAHGPLTGHTAYVDSVVFSSDGLHLASGSRDKTVRVWDVQTGRPVGMPFEGHSAVWSVCSCPTDSRIASGSEDKTIRVWDPQTGQTVLGPLTGHSRYVSCVAFSHNGAFIASGSFDKTIRVYDTRTGKTVLGPLKGHTNYINSVIFSPDSTRLFSCSYDGTVRVWNVQDIDTSNSLPAASPLSSSIICIRYSRSGTRVVSGSEDGSIHVWDVATGQLMLGPLHGHEGEVTSVDYSADDRYIASGSYDSTLRIWDGLTGQDIHGPMKGHSNWVSCVRFSPDSTVVLSGSDDRTVRIWDVSTGQQMTRLFQGDRSILSVGISPDGHRVVCGSIDGKIVVLDRHSGTTLVGPIDTHQDWVHSVEFSPDGKRLVSGSNDKSVVIWDAETGKQLVVCGESGGAHSHSIYSVSFSPNGLYVASGSLDHTVRLWDSENGKLIHGPLKGHTSGVQCIQFSPDGSHLVSCSWDRTIRLWDVSFLATHPQGDNMILGQNINVPFALDNDTTSDLWLPDADGWIVDSHGHRLVWVPSDLRMYLALPPNSSVINGQGDFRLDTDGWKIGDQWAECYLP</sequence>
<reference evidence="5" key="1">
    <citation type="submission" date="2020-05" db="EMBL/GenBank/DDBJ databases">
        <title>Evolutionary and genomic comparisons of hybrid uninucleate and nonhybrid Rhizoctonia fungi.</title>
        <authorList>
            <person name="Li C."/>
            <person name="Chen X."/>
        </authorList>
    </citation>
    <scope>NUCLEOTIDE SEQUENCE</scope>
    <source>
        <strain evidence="5">AG-1 IA</strain>
    </source>
</reference>
<dbReference type="InterPro" id="IPR019775">
    <property type="entry name" value="WD40_repeat_CS"/>
</dbReference>
<feature type="repeat" description="WD" evidence="3">
    <location>
        <begin position="1277"/>
        <end position="1318"/>
    </location>
</feature>
<dbReference type="InterPro" id="IPR007111">
    <property type="entry name" value="NACHT_NTPase"/>
</dbReference>
<feature type="repeat" description="WD" evidence="3">
    <location>
        <begin position="1060"/>
        <end position="1101"/>
    </location>
</feature>
<dbReference type="PROSITE" id="PS50294">
    <property type="entry name" value="WD_REPEATS_REGION"/>
    <property type="match status" value="9"/>
</dbReference>
<dbReference type="PANTHER" id="PTHR19848:SF8">
    <property type="entry name" value="F-BOX AND WD REPEAT DOMAIN CONTAINING 7"/>
    <property type="match status" value="1"/>
</dbReference>
<feature type="repeat" description="WD" evidence="3">
    <location>
        <begin position="972"/>
        <end position="1013"/>
    </location>
</feature>
<dbReference type="PROSITE" id="PS50837">
    <property type="entry name" value="NACHT"/>
    <property type="match status" value="1"/>
</dbReference>
<dbReference type="KEGG" id="rsx:RhiXN_05580"/>
<feature type="repeat" description="WD" evidence="3">
    <location>
        <begin position="1146"/>
        <end position="1187"/>
    </location>
</feature>
<dbReference type="InterPro" id="IPR011047">
    <property type="entry name" value="Quinoprotein_ADH-like_sf"/>
</dbReference>
<accession>A0A8H8SW29</accession>
<dbReference type="Gene3D" id="3.40.50.300">
    <property type="entry name" value="P-loop containing nucleotide triphosphate hydrolases"/>
    <property type="match status" value="1"/>
</dbReference>
<dbReference type="InterPro" id="IPR015943">
    <property type="entry name" value="WD40/YVTN_repeat-like_dom_sf"/>
</dbReference>
<dbReference type="PANTHER" id="PTHR19848">
    <property type="entry name" value="WD40 REPEAT PROTEIN"/>
    <property type="match status" value="1"/>
</dbReference>
<evidence type="ECO:0000256" key="2">
    <source>
        <dbReference type="ARBA" id="ARBA00022737"/>
    </source>
</evidence>
<keyword evidence="2" id="KW-0677">Repeat</keyword>
<dbReference type="GeneID" id="67027859"/>
<dbReference type="SUPFAM" id="SSF50978">
    <property type="entry name" value="WD40 repeat-like"/>
    <property type="match status" value="1"/>
</dbReference>
<keyword evidence="1 3" id="KW-0853">WD repeat</keyword>
<name>A0A8H8SW29_9AGAM</name>
<dbReference type="RefSeq" id="XP_043180828.1">
    <property type="nucleotide sequence ID" value="XM_043325396.1"/>
</dbReference>
<dbReference type="InterPro" id="IPR027417">
    <property type="entry name" value="P-loop_NTPase"/>
</dbReference>
<evidence type="ECO:0000259" key="4">
    <source>
        <dbReference type="PROSITE" id="PS50837"/>
    </source>
</evidence>
<feature type="repeat" description="WD" evidence="3">
    <location>
        <begin position="1103"/>
        <end position="1135"/>
    </location>
</feature>
<dbReference type="Gene3D" id="2.130.10.10">
    <property type="entry name" value="YVTN repeat-like/Quinoprotein amine dehydrogenase"/>
    <property type="match status" value="6"/>
</dbReference>
<dbReference type="Pfam" id="PF00400">
    <property type="entry name" value="WD40"/>
    <property type="match status" value="12"/>
</dbReference>
<dbReference type="CDD" id="cd00200">
    <property type="entry name" value="WD40"/>
    <property type="match status" value="1"/>
</dbReference>
<dbReference type="InterPro" id="IPR036322">
    <property type="entry name" value="WD40_repeat_dom_sf"/>
</dbReference>
<dbReference type="InterPro" id="IPR059179">
    <property type="entry name" value="MLKL-like_MCAfunc"/>
</dbReference>
<feature type="repeat" description="WD" evidence="3">
    <location>
        <begin position="1231"/>
        <end position="1272"/>
    </location>
</feature>